<dbReference type="Pfam" id="PF00496">
    <property type="entry name" value="SBP_bac_5"/>
    <property type="match status" value="1"/>
</dbReference>
<dbReference type="Proteomes" id="UP000280008">
    <property type="component" value="Unassembled WGS sequence"/>
</dbReference>
<feature type="compositionally biased region" description="Low complexity" evidence="1">
    <location>
        <begin position="47"/>
        <end position="56"/>
    </location>
</feature>
<dbReference type="GO" id="GO:0015833">
    <property type="term" value="P:peptide transport"/>
    <property type="evidence" value="ECO:0007669"/>
    <property type="project" value="TreeGrafter"/>
</dbReference>
<comment type="caution">
    <text evidence="3">The sequence shown here is derived from an EMBL/GenBank/DDBJ whole genome shotgun (WGS) entry which is preliminary data.</text>
</comment>
<dbReference type="InterPro" id="IPR000914">
    <property type="entry name" value="SBP_5_dom"/>
</dbReference>
<gene>
    <name evidence="3" type="ORF">C8E83_2340</name>
</gene>
<protein>
    <submittedName>
        <fullName evidence="3">Peptide/nickel transport system substrate-binding protein</fullName>
    </submittedName>
</protein>
<accession>A0A495IGS0</accession>
<feature type="domain" description="Solute-binding protein family 5" evidence="2">
    <location>
        <begin position="103"/>
        <end position="443"/>
    </location>
</feature>
<dbReference type="PANTHER" id="PTHR30290">
    <property type="entry name" value="PERIPLASMIC BINDING COMPONENT OF ABC TRANSPORTER"/>
    <property type="match status" value="1"/>
</dbReference>
<dbReference type="SUPFAM" id="SSF53850">
    <property type="entry name" value="Periplasmic binding protein-like II"/>
    <property type="match status" value="1"/>
</dbReference>
<feature type="region of interest" description="Disordered" evidence="1">
    <location>
        <begin position="1"/>
        <end position="20"/>
    </location>
</feature>
<keyword evidence="4" id="KW-1185">Reference proteome</keyword>
<dbReference type="AlphaFoldDB" id="A0A495IGS0"/>
<dbReference type="EMBL" id="RBKS01000001">
    <property type="protein sequence ID" value="RKR75202.1"/>
    <property type="molecule type" value="Genomic_DNA"/>
</dbReference>
<name>A0A495IGS0_9MICO</name>
<proteinExistence type="predicted"/>
<organism evidence="3 4">
    <name type="scientific">Frondihabitans australicus</name>
    <dbReference type="NCBI Taxonomy" id="386892"/>
    <lineage>
        <taxon>Bacteria</taxon>
        <taxon>Bacillati</taxon>
        <taxon>Actinomycetota</taxon>
        <taxon>Actinomycetes</taxon>
        <taxon>Micrococcales</taxon>
        <taxon>Microbacteriaceae</taxon>
        <taxon>Frondihabitans</taxon>
    </lineage>
</organism>
<dbReference type="Gene3D" id="3.40.190.10">
    <property type="entry name" value="Periplasmic binding protein-like II"/>
    <property type="match status" value="1"/>
</dbReference>
<evidence type="ECO:0000256" key="1">
    <source>
        <dbReference type="SAM" id="MobiDB-lite"/>
    </source>
</evidence>
<feature type="region of interest" description="Disordered" evidence="1">
    <location>
        <begin position="47"/>
        <end position="69"/>
    </location>
</feature>
<evidence type="ECO:0000259" key="2">
    <source>
        <dbReference type="Pfam" id="PF00496"/>
    </source>
</evidence>
<evidence type="ECO:0000313" key="4">
    <source>
        <dbReference type="Proteomes" id="UP000280008"/>
    </source>
</evidence>
<evidence type="ECO:0000313" key="3">
    <source>
        <dbReference type="EMBL" id="RKR75202.1"/>
    </source>
</evidence>
<dbReference type="GO" id="GO:1904680">
    <property type="term" value="F:peptide transmembrane transporter activity"/>
    <property type="evidence" value="ECO:0007669"/>
    <property type="project" value="TreeGrafter"/>
</dbReference>
<dbReference type="Gene3D" id="3.10.105.10">
    <property type="entry name" value="Dipeptide-binding Protein, Domain 3"/>
    <property type="match status" value="1"/>
</dbReference>
<reference evidence="3 4" key="1">
    <citation type="submission" date="2018-10" db="EMBL/GenBank/DDBJ databases">
        <title>Sequencing the genomes of 1000 actinobacteria strains.</title>
        <authorList>
            <person name="Klenk H.-P."/>
        </authorList>
    </citation>
    <scope>NUCLEOTIDE SEQUENCE [LARGE SCALE GENOMIC DNA]</scope>
    <source>
        <strain evidence="3 4">DSM 17894</strain>
    </source>
</reference>
<sequence>MRVTAAAPPAKETHLVTPPTRHRKFASRLVAVVAGAAALALVTAGCTSSSTSTTTSGDGGTLNWASGQDPTSWDPVVDGSGAVFRVTSLAYASLTTTNEKGEAEPALAKSWKYNSDGTQVTFTLRSGLKFSDGTALDSTAVKDYFVRAQTQKTSALVGEGISVIKSIDTPDATSVVMNLSQPDYQIPLVVAERVGQITNPKYTTAQLAQKPEGAGPFKAVTVVPGSKAVFVKNPNYWDAKDIHIKNVNVSFGVDPTQVVSGLQSGVYNFADLAASQAKSAKAAGLDVVVQPGFNATNLSVNTTIAPFNNPKVLEAVQYAVNRKQIVDQADFGYGTPAYEPFPSNYIAYDKGSANKYPYNPKKAKQLLAEAGYPNGFSVTFTVGTLVPTAENELLQAQLKAVGINATLKVDPNWATSFFAKKLPISTYGTTGRDSPVQTLQAHFGATGALNSSGKDGGAAYQAAISKALATPLTSPDYQKNIQAATAAGMATTGLIFTDTLPNLFVKTKAVSSIPKIPAKVTWTGVTISGS</sequence>
<dbReference type="OrthoDB" id="3225986at2"/>
<dbReference type="InterPro" id="IPR039424">
    <property type="entry name" value="SBP_5"/>
</dbReference>